<evidence type="ECO:0008006" key="4">
    <source>
        <dbReference type="Google" id="ProtNLM"/>
    </source>
</evidence>
<protein>
    <recommendedName>
        <fullName evidence="4">ATP synthase F0 subunit 8</fullName>
    </recommendedName>
</protein>
<keyword evidence="1" id="KW-0812">Transmembrane</keyword>
<reference evidence="2 3" key="1">
    <citation type="submission" date="2024-05" db="EMBL/GenBank/DDBJ databases">
        <authorList>
            <person name="Wallberg A."/>
        </authorList>
    </citation>
    <scope>NUCLEOTIDE SEQUENCE [LARGE SCALE GENOMIC DNA]</scope>
</reference>
<organism evidence="2 3">
    <name type="scientific">Meganyctiphanes norvegica</name>
    <name type="common">Northern krill</name>
    <name type="synonym">Thysanopoda norvegica</name>
    <dbReference type="NCBI Taxonomy" id="48144"/>
    <lineage>
        <taxon>Eukaryota</taxon>
        <taxon>Metazoa</taxon>
        <taxon>Ecdysozoa</taxon>
        <taxon>Arthropoda</taxon>
        <taxon>Crustacea</taxon>
        <taxon>Multicrustacea</taxon>
        <taxon>Malacostraca</taxon>
        <taxon>Eumalacostraca</taxon>
        <taxon>Eucarida</taxon>
        <taxon>Euphausiacea</taxon>
        <taxon>Euphausiidae</taxon>
        <taxon>Meganyctiphanes</taxon>
    </lineage>
</organism>
<keyword evidence="1" id="KW-1133">Transmembrane helix</keyword>
<evidence type="ECO:0000313" key="3">
    <source>
        <dbReference type="Proteomes" id="UP001497623"/>
    </source>
</evidence>
<dbReference type="Proteomes" id="UP001497623">
    <property type="component" value="Unassembled WGS sequence"/>
</dbReference>
<dbReference type="EMBL" id="CAXKWB010001718">
    <property type="protein sequence ID" value="CAL4065192.1"/>
    <property type="molecule type" value="Genomic_DNA"/>
</dbReference>
<evidence type="ECO:0000256" key="1">
    <source>
        <dbReference type="SAM" id="Phobius"/>
    </source>
</evidence>
<proteinExistence type="predicted"/>
<feature type="transmembrane region" description="Helical" evidence="1">
    <location>
        <begin position="12"/>
        <end position="31"/>
    </location>
</feature>
<name>A0AAV2PYC6_MEGNR</name>
<dbReference type="PROSITE" id="PS51257">
    <property type="entry name" value="PROKAR_LIPOPROTEIN"/>
    <property type="match status" value="1"/>
</dbReference>
<gene>
    <name evidence="2" type="ORF">MNOR_LOCUS4650</name>
</gene>
<keyword evidence="3" id="KW-1185">Reference proteome</keyword>
<feature type="transmembrane region" description="Helical" evidence="1">
    <location>
        <begin position="37"/>
        <end position="57"/>
    </location>
</feature>
<accession>A0AAV2PYC6</accession>
<keyword evidence="1" id="KW-0472">Membrane</keyword>
<sequence>MKCGLCLSVPPPYMVLSFLTLTSFMVMLVTACLARSWWWVLTVTALILLQVYILVVVRTRYNYVEGLDSLANTPTENITVLHWTRSSRRVSARKMSNTTMSTSISKSISESNFSKLTSSDTNFSQFAESSFSKLPSSIKPLTAAEKY</sequence>
<evidence type="ECO:0000313" key="2">
    <source>
        <dbReference type="EMBL" id="CAL4065192.1"/>
    </source>
</evidence>
<comment type="caution">
    <text evidence="2">The sequence shown here is derived from an EMBL/GenBank/DDBJ whole genome shotgun (WGS) entry which is preliminary data.</text>
</comment>
<dbReference type="AlphaFoldDB" id="A0AAV2PYC6"/>